<comment type="caution">
    <text evidence="2">The sequence shown here is derived from an EMBL/GenBank/DDBJ whole genome shotgun (WGS) entry which is preliminary data.</text>
</comment>
<sequence length="87" mass="10292">MAFKMLLPMFSMLLIAKVTLGEIDCEDVPIDICRRPVQLKTIPREIPDFNDYCVAMESHLRCLKEWQKDRIVFFERSDIFEATHETL</sequence>
<keyword evidence="3" id="KW-1185">Reference proteome</keyword>
<protein>
    <submittedName>
        <fullName evidence="2">Uncharacterized protein</fullName>
    </submittedName>
</protein>
<name>A0AAV2BMH2_9ARAC</name>
<feature type="signal peptide" evidence="1">
    <location>
        <begin position="1"/>
        <end position="21"/>
    </location>
</feature>
<evidence type="ECO:0000256" key="1">
    <source>
        <dbReference type="SAM" id="SignalP"/>
    </source>
</evidence>
<dbReference type="Proteomes" id="UP001497382">
    <property type="component" value="Unassembled WGS sequence"/>
</dbReference>
<feature type="chain" id="PRO_5043898135" evidence="1">
    <location>
        <begin position="22"/>
        <end position="87"/>
    </location>
</feature>
<accession>A0AAV2BMH2</accession>
<evidence type="ECO:0000313" key="2">
    <source>
        <dbReference type="EMBL" id="CAL1296991.1"/>
    </source>
</evidence>
<evidence type="ECO:0000313" key="3">
    <source>
        <dbReference type="Proteomes" id="UP001497382"/>
    </source>
</evidence>
<dbReference type="AlphaFoldDB" id="A0AAV2BMH2"/>
<keyword evidence="1" id="KW-0732">Signal</keyword>
<organism evidence="2 3">
    <name type="scientific">Larinioides sclopetarius</name>
    <dbReference type="NCBI Taxonomy" id="280406"/>
    <lineage>
        <taxon>Eukaryota</taxon>
        <taxon>Metazoa</taxon>
        <taxon>Ecdysozoa</taxon>
        <taxon>Arthropoda</taxon>
        <taxon>Chelicerata</taxon>
        <taxon>Arachnida</taxon>
        <taxon>Araneae</taxon>
        <taxon>Araneomorphae</taxon>
        <taxon>Entelegynae</taxon>
        <taxon>Araneoidea</taxon>
        <taxon>Araneidae</taxon>
        <taxon>Larinioides</taxon>
    </lineage>
</organism>
<proteinExistence type="predicted"/>
<reference evidence="2 3" key="1">
    <citation type="submission" date="2024-04" db="EMBL/GenBank/DDBJ databases">
        <authorList>
            <person name="Rising A."/>
            <person name="Reimegard J."/>
            <person name="Sonavane S."/>
            <person name="Akerstrom W."/>
            <person name="Nylinder S."/>
            <person name="Hedman E."/>
            <person name="Kallberg Y."/>
        </authorList>
    </citation>
    <scope>NUCLEOTIDE SEQUENCE [LARGE SCALE GENOMIC DNA]</scope>
</reference>
<gene>
    <name evidence="2" type="ORF">LARSCL_LOCUS20037</name>
</gene>
<dbReference type="EMBL" id="CAXIEN010000410">
    <property type="protein sequence ID" value="CAL1296991.1"/>
    <property type="molecule type" value="Genomic_DNA"/>
</dbReference>